<keyword evidence="1" id="KW-1133">Transmembrane helix</keyword>
<evidence type="ECO:0000313" key="3">
    <source>
        <dbReference type="EMBL" id="CEO32689.1"/>
    </source>
</evidence>
<dbReference type="EMBL" id="CDNY01000003">
    <property type="protein sequence ID" value="CEO32689.1"/>
    <property type="molecule type" value="Genomic_DNA"/>
</dbReference>
<dbReference type="PANTHER" id="PTHR39430">
    <property type="entry name" value="MEMBRANE-ASSOCIATED PROTEASE-RELATED"/>
    <property type="match status" value="1"/>
</dbReference>
<dbReference type="Proteomes" id="UP000049685">
    <property type="component" value="Unassembled WGS sequence"/>
</dbReference>
<feature type="transmembrane region" description="Helical" evidence="1">
    <location>
        <begin position="186"/>
        <end position="204"/>
    </location>
</feature>
<dbReference type="GO" id="GO:0004175">
    <property type="term" value="F:endopeptidase activity"/>
    <property type="evidence" value="ECO:0007669"/>
    <property type="project" value="UniProtKB-ARBA"/>
</dbReference>
<gene>
    <name evidence="3" type="ORF">UMC4404_06691</name>
</gene>
<comment type="caution">
    <text evidence="3">The sequence shown here is derived from an EMBL/GenBank/DDBJ whole genome shotgun (WGS) entry which is preliminary data.</text>
</comment>
<evidence type="ECO:0000259" key="2">
    <source>
        <dbReference type="Pfam" id="PF02517"/>
    </source>
</evidence>
<dbReference type="PANTHER" id="PTHR39430:SF1">
    <property type="entry name" value="PROTEASE"/>
    <property type="match status" value="1"/>
</dbReference>
<dbReference type="AlphaFoldDB" id="A0A9P1P952"/>
<feature type="transmembrane region" description="Helical" evidence="1">
    <location>
        <begin position="160"/>
        <end position="180"/>
    </location>
</feature>
<feature type="transmembrane region" description="Helical" evidence="1">
    <location>
        <begin position="93"/>
        <end position="116"/>
    </location>
</feature>
<sequence length="283" mass="31107">MYQNHVDSIKIKSKWKLILFPIVGIFLVLIVFPGIFGSLLSLLLHSSIDNITSLANTIGMIISVLLGAFILCKMSHITFSDIGLNKNGSIKDIFIGAGIGIAMISTVVFVILILGGIKLEYIFSPKNIGGLLTALVFFMFQGTWEELIYRAYMMPHYEKVMGKTWAVIVSSIAFTIFHGLNPNLQVLPLVNIFIFGVLFAVIYIKKGSLWIVGVCHGMWNFFQGHFFGSEVSGNAVTASIFHSVPQAGKNLLSGGSFGYEGSIITTIMGIVFILVVLKFVKKR</sequence>
<dbReference type="RefSeq" id="WP_057557582.1">
    <property type="nucleotide sequence ID" value="NZ_CDNY01000003.1"/>
</dbReference>
<keyword evidence="1" id="KW-0812">Transmembrane</keyword>
<feature type="domain" description="CAAX prenyl protease 2/Lysostaphin resistance protein A-like" evidence="2">
    <location>
        <begin position="131"/>
        <end position="222"/>
    </location>
</feature>
<organism evidence="3 4">
    <name type="scientific">Paraclostridium sordellii</name>
    <name type="common">Clostridium sordellii</name>
    <dbReference type="NCBI Taxonomy" id="1505"/>
    <lineage>
        <taxon>Bacteria</taxon>
        <taxon>Bacillati</taxon>
        <taxon>Bacillota</taxon>
        <taxon>Clostridia</taxon>
        <taxon>Peptostreptococcales</taxon>
        <taxon>Peptostreptococcaceae</taxon>
        <taxon>Paraclostridium</taxon>
    </lineage>
</organism>
<dbReference type="Pfam" id="PF02517">
    <property type="entry name" value="Rce1-like"/>
    <property type="match status" value="1"/>
</dbReference>
<proteinExistence type="predicted"/>
<evidence type="ECO:0000256" key="1">
    <source>
        <dbReference type="SAM" id="Phobius"/>
    </source>
</evidence>
<protein>
    <submittedName>
        <fullName evidence="3">Abortive infection protein</fullName>
    </submittedName>
</protein>
<feature type="transmembrane region" description="Helical" evidence="1">
    <location>
        <begin position="128"/>
        <end position="148"/>
    </location>
</feature>
<name>A0A9P1P952_PARSO</name>
<feature type="transmembrane region" description="Helical" evidence="1">
    <location>
        <begin position="51"/>
        <end position="72"/>
    </location>
</feature>
<accession>A0A9P1P952</accession>
<evidence type="ECO:0000313" key="4">
    <source>
        <dbReference type="Proteomes" id="UP000049685"/>
    </source>
</evidence>
<dbReference type="GO" id="GO:0080120">
    <property type="term" value="P:CAAX-box protein maturation"/>
    <property type="evidence" value="ECO:0007669"/>
    <property type="project" value="UniProtKB-ARBA"/>
</dbReference>
<feature type="transmembrane region" description="Helical" evidence="1">
    <location>
        <begin position="17"/>
        <end position="45"/>
    </location>
</feature>
<keyword evidence="1" id="KW-0472">Membrane</keyword>
<reference evidence="4" key="1">
    <citation type="submission" date="2015-01" db="EMBL/GenBank/DDBJ databases">
        <authorList>
            <person name="Aslett A.Martin."/>
            <person name="De Silva Nishadi"/>
        </authorList>
    </citation>
    <scope>NUCLEOTIDE SEQUENCE [LARGE SCALE GENOMIC DNA]</scope>
    <source>
        <strain evidence="4">UMC4404</strain>
    </source>
</reference>
<dbReference type="InterPro" id="IPR003675">
    <property type="entry name" value="Rce1/LyrA-like_dom"/>
</dbReference>
<feature type="transmembrane region" description="Helical" evidence="1">
    <location>
        <begin position="261"/>
        <end position="280"/>
    </location>
</feature>